<evidence type="ECO:0000256" key="2">
    <source>
        <dbReference type="ARBA" id="ARBA00004962"/>
    </source>
</evidence>
<dbReference type="EMBL" id="JACOSL010000037">
    <property type="protein sequence ID" value="MBI1756646.1"/>
    <property type="molecule type" value="Genomic_DNA"/>
</dbReference>
<sequence length="308" mass="32091">MAVIYKDAPATIGRTPLVELGRLAKGLPGRVVAKLEMRNPCGSVKDRLGLALIEDAERSGRLRPGMTLIEPTGGNTGVGLAFVAAVRGYRLILTMPETMSRERIALLRHLGAEVVLTPGILMVDAVAKAKQLVAETPGALMLDQFENPANPELHRRTTALEIWEDSEGAVDVFVAGVGTGGTITGVGEVLKQRKPGVRIVAVEPSGAAVLSGGQAGSHKMPGIGAGFVPKVLNRAIIDEVIAVSDEEAFDCARRLARTEGIVAGVSSGAALHAALAIAARPESAGKLIVVLLADTGERYITTELFACA</sequence>
<evidence type="ECO:0000256" key="6">
    <source>
        <dbReference type="ARBA" id="ARBA00022679"/>
    </source>
</evidence>
<dbReference type="CDD" id="cd01561">
    <property type="entry name" value="CBS_like"/>
    <property type="match status" value="1"/>
</dbReference>
<dbReference type="GO" id="GO:0004124">
    <property type="term" value="F:cysteine synthase activity"/>
    <property type="evidence" value="ECO:0007669"/>
    <property type="project" value="UniProtKB-UniRule"/>
</dbReference>
<dbReference type="PROSITE" id="PS00901">
    <property type="entry name" value="CYS_SYNTHASE"/>
    <property type="match status" value="1"/>
</dbReference>
<dbReference type="InterPro" id="IPR036052">
    <property type="entry name" value="TrpB-like_PALP_sf"/>
</dbReference>
<dbReference type="AlphaFoldDB" id="A0A931PWH3"/>
<comment type="caution">
    <text evidence="14">The sequence shown here is derived from an EMBL/GenBank/DDBJ whole genome shotgun (WGS) entry which is preliminary data.</text>
</comment>
<reference evidence="14" key="1">
    <citation type="submission" date="2020-07" db="EMBL/GenBank/DDBJ databases">
        <title>Huge and variable diversity of episymbiotic CPR bacteria and DPANN archaea in groundwater ecosystems.</title>
        <authorList>
            <person name="He C.Y."/>
            <person name="Keren R."/>
            <person name="Whittaker M."/>
            <person name="Farag I.F."/>
            <person name="Doudna J."/>
            <person name="Cate J.H.D."/>
            <person name="Banfield J.F."/>
        </authorList>
    </citation>
    <scope>NUCLEOTIDE SEQUENCE</scope>
    <source>
        <strain evidence="14">NC_groundwater_17_Pr7_B-0.1um_64_12</strain>
    </source>
</reference>
<keyword evidence="8 12" id="KW-0198">Cysteine biosynthesis</keyword>
<evidence type="ECO:0000256" key="9">
    <source>
        <dbReference type="ARBA" id="ARBA00047931"/>
    </source>
</evidence>
<gene>
    <name evidence="14" type="primary">cysK</name>
    <name evidence="14" type="ORF">HYR64_06015</name>
</gene>
<evidence type="ECO:0000259" key="13">
    <source>
        <dbReference type="Pfam" id="PF00291"/>
    </source>
</evidence>
<dbReference type="FunFam" id="3.40.50.1100:FF:000067">
    <property type="entry name" value="Cysteine synthase"/>
    <property type="match status" value="1"/>
</dbReference>
<dbReference type="NCBIfam" id="TIGR01139">
    <property type="entry name" value="cysK"/>
    <property type="match status" value="1"/>
</dbReference>
<evidence type="ECO:0000256" key="3">
    <source>
        <dbReference type="ARBA" id="ARBA00007103"/>
    </source>
</evidence>
<evidence type="ECO:0000313" key="14">
    <source>
        <dbReference type="EMBL" id="MBI1756646.1"/>
    </source>
</evidence>
<dbReference type="Gene3D" id="3.40.50.1100">
    <property type="match status" value="2"/>
</dbReference>
<dbReference type="Proteomes" id="UP000727962">
    <property type="component" value="Unassembled WGS sequence"/>
</dbReference>
<feature type="binding site" evidence="10">
    <location>
        <begin position="178"/>
        <end position="182"/>
    </location>
    <ligand>
        <name>pyridoxal 5'-phosphate</name>
        <dbReference type="ChEBI" id="CHEBI:597326"/>
    </ligand>
</feature>
<evidence type="ECO:0000256" key="5">
    <source>
        <dbReference type="ARBA" id="ARBA00022605"/>
    </source>
</evidence>
<organism evidence="14 15">
    <name type="scientific">Fimbriimonas ginsengisoli</name>
    <dbReference type="NCBI Taxonomy" id="1005039"/>
    <lineage>
        <taxon>Bacteria</taxon>
        <taxon>Bacillati</taxon>
        <taxon>Armatimonadota</taxon>
        <taxon>Fimbriimonadia</taxon>
        <taxon>Fimbriimonadales</taxon>
        <taxon>Fimbriimonadaceae</taxon>
        <taxon>Fimbriimonas</taxon>
    </lineage>
</organism>
<evidence type="ECO:0000256" key="8">
    <source>
        <dbReference type="ARBA" id="ARBA00023192"/>
    </source>
</evidence>
<feature type="modified residue" description="N6-(pyridoxal phosphate)lysine" evidence="11">
    <location>
        <position position="45"/>
    </location>
</feature>
<evidence type="ECO:0000256" key="4">
    <source>
        <dbReference type="ARBA" id="ARBA00012681"/>
    </source>
</evidence>
<feature type="binding site" evidence="10">
    <location>
        <position position="266"/>
    </location>
    <ligand>
        <name>pyridoxal 5'-phosphate</name>
        <dbReference type="ChEBI" id="CHEBI:597326"/>
    </ligand>
</feature>
<dbReference type="Pfam" id="PF00291">
    <property type="entry name" value="PALP"/>
    <property type="match status" value="1"/>
</dbReference>
<dbReference type="SUPFAM" id="SSF53686">
    <property type="entry name" value="Tryptophan synthase beta subunit-like PLP-dependent enzymes"/>
    <property type="match status" value="1"/>
</dbReference>
<dbReference type="GO" id="GO:0005737">
    <property type="term" value="C:cytoplasm"/>
    <property type="evidence" value="ECO:0007669"/>
    <property type="project" value="UniProtKB-ARBA"/>
</dbReference>
<dbReference type="GO" id="GO:0006535">
    <property type="term" value="P:cysteine biosynthetic process from serine"/>
    <property type="evidence" value="ECO:0007669"/>
    <property type="project" value="UniProtKB-UniRule"/>
</dbReference>
<evidence type="ECO:0000256" key="11">
    <source>
        <dbReference type="PIRSR" id="PIRSR605856-51"/>
    </source>
</evidence>
<comment type="catalytic activity">
    <reaction evidence="9 12">
        <text>O-acetyl-L-serine + hydrogen sulfide = L-cysteine + acetate</text>
        <dbReference type="Rhea" id="RHEA:14829"/>
        <dbReference type="ChEBI" id="CHEBI:29919"/>
        <dbReference type="ChEBI" id="CHEBI:30089"/>
        <dbReference type="ChEBI" id="CHEBI:35235"/>
        <dbReference type="ChEBI" id="CHEBI:58340"/>
        <dbReference type="EC" id="2.5.1.47"/>
    </reaction>
</comment>
<evidence type="ECO:0000256" key="1">
    <source>
        <dbReference type="ARBA" id="ARBA00001933"/>
    </source>
</evidence>
<keyword evidence="7 10" id="KW-0663">Pyridoxal phosphate</keyword>
<evidence type="ECO:0000256" key="7">
    <source>
        <dbReference type="ARBA" id="ARBA00022898"/>
    </source>
</evidence>
<evidence type="ECO:0000256" key="12">
    <source>
        <dbReference type="RuleBase" id="RU003985"/>
    </source>
</evidence>
<dbReference type="NCBIfam" id="TIGR01136">
    <property type="entry name" value="cysKM"/>
    <property type="match status" value="1"/>
</dbReference>
<dbReference type="PANTHER" id="PTHR10314">
    <property type="entry name" value="CYSTATHIONINE BETA-SYNTHASE"/>
    <property type="match status" value="1"/>
</dbReference>
<comment type="cofactor">
    <cofactor evidence="1 10 12">
        <name>pyridoxal 5'-phosphate</name>
        <dbReference type="ChEBI" id="CHEBI:597326"/>
    </cofactor>
</comment>
<dbReference type="EC" id="2.5.1.47" evidence="4 12"/>
<feature type="binding site" evidence="10">
    <location>
        <position position="75"/>
    </location>
    <ligand>
        <name>pyridoxal 5'-phosphate</name>
        <dbReference type="ChEBI" id="CHEBI:597326"/>
    </ligand>
</feature>
<comment type="similarity">
    <text evidence="3 12">Belongs to the cysteine synthase/cystathionine beta-synthase family.</text>
</comment>
<comment type="pathway">
    <text evidence="2">Amino-acid biosynthesis; L-cysteine biosynthesis; L-cysteine from L-serine: step 2/2.</text>
</comment>
<dbReference type="InterPro" id="IPR001926">
    <property type="entry name" value="TrpB-like_PALP"/>
</dbReference>
<dbReference type="InterPro" id="IPR001216">
    <property type="entry name" value="P-phosphate_BS"/>
</dbReference>
<feature type="domain" description="Tryptophan synthase beta chain-like PALP" evidence="13">
    <location>
        <begin position="11"/>
        <end position="293"/>
    </location>
</feature>
<proteinExistence type="inferred from homology"/>
<protein>
    <recommendedName>
        <fullName evidence="4 12">Cysteine synthase</fullName>
        <ecNumber evidence="4 12">2.5.1.47</ecNumber>
    </recommendedName>
</protein>
<name>A0A931PWH3_FIMGI</name>
<accession>A0A931PWH3</accession>
<dbReference type="InterPro" id="IPR005859">
    <property type="entry name" value="CysK"/>
</dbReference>
<evidence type="ECO:0000256" key="10">
    <source>
        <dbReference type="PIRSR" id="PIRSR605856-50"/>
    </source>
</evidence>
<keyword evidence="6 12" id="KW-0808">Transferase</keyword>
<dbReference type="InterPro" id="IPR005856">
    <property type="entry name" value="Cys_synth"/>
</dbReference>
<dbReference type="InterPro" id="IPR050214">
    <property type="entry name" value="Cys_Synth/Cystath_Beta-Synth"/>
</dbReference>
<keyword evidence="5 12" id="KW-0028">Amino-acid biosynthesis</keyword>
<evidence type="ECO:0000313" key="15">
    <source>
        <dbReference type="Proteomes" id="UP000727962"/>
    </source>
</evidence>